<feature type="compositionally biased region" description="Low complexity" evidence="6">
    <location>
        <begin position="1505"/>
        <end position="1514"/>
    </location>
</feature>
<dbReference type="GO" id="GO:0005634">
    <property type="term" value="C:nucleus"/>
    <property type="evidence" value="ECO:0007669"/>
    <property type="project" value="UniProtKB-SubCell"/>
</dbReference>
<dbReference type="PROSITE" id="PS50896">
    <property type="entry name" value="LISH"/>
    <property type="match status" value="1"/>
</dbReference>
<feature type="compositionally biased region" description="Pro residues" evidence="6">
    <location>
        <begin position="303"/>
        <end position="316"/>
    </location>
</feature>
<evidence type="ECO:0000256" key="3">
    <source>
        <dbReference type="ARBA" id="ARBA00008845"/>
    </source>
</evidence>
<evidence type="ECO:0000256" key="1">
    <source>
        <dbReference type="ARBA" id="ARBA00004123"/>
    </source>
</evidence>
<feature type="compositionally biased region" description="Acidic residues" evidence="6">
    <location>
        <begin position="1444"/>
        <end position="1457"/>
    </location>
</feature>
<dbReference type="Gene3D" id="1.25.10.10">
    <property type="entry name" value="Leucine-rich Repeat Variant"/>
    <property type="match status" value="1"/>
</dbReference>
<dbReference type="SUPFAM" id="SSF48371">
    <property type="entry name" value="ARM repeat"/>
    <property type="match status" value="1"/>
</dbReference>
<feature type="region of interest" description="Disordered" evidence="6">
    <location>
        <begin position="216"/>
        <end position="328"/>
    </location>
</feature>
<comment type="similarity">
    <text evidence="3">Belongs to the VPRBP/DCAF1 family.</text>
</comment>
<keyword evidence="4" id="KW-0833">Ubl conjugation pathway</keyword>
<dbReference type="InterPro" id="IPR011044">
    <property type="entry name" value="Quino_amine_DH_bsu"/>
</dbReference>
<proteinExistence type="inferred from homology"/>
<feature type="compositionally biased region" description="Basic and acidic residues" evidence="6">
    <location>
        <begin position="226"/>
        <end position="241"/>
    </location>
</feature>
<feature type="region of interest" description="Disordered" evidence="6">
    <location>
        <begin position="1437"/>
        <end position="1589"/>
    </location>
</feature>
<dbReference type="GO" id="GO:0080008">
    <property type="term" value="C:Cul4-RING E3 ubiquitin ligase complex"/>
    <property type="evidence" value="ECO:0007669"/>
    <property type="project" value="TreeGrafter"/>
</dbReference>
<protein>
    <recommendedName>
        <fullName evidence="9">LisH domain-containing protein</fullName>
    </recommendedName>
</protein>
<keyword evidence="5" id="KW-0539">Nucleus</keyword>
<gene>
    <name evidence="7" type="ORF">CYNAS_LOCUS14539</name>
</gene>
<dbReference type="InterPro" id="IPR033270">
    <property type="entry name" value="VPRBP/DCAF1"/>
</dbReference>
<dbReference type="InterPro" id="IPR006594">
    <property type="entry name" value="LisH"/>
</dbReference>
<dbReference type="GO" id="GO:0016567">
    <property type="term" value="P:protein ubiquitination"/>
    <property type="evidence" value="ECO:0007669"/>
    <property type="project" value="InterPro"/>
</dbReference>
<feature type="compositionally biased region" description="Polar residues" evidence="6">
    <location>
        <begin position="260"/>
        <end position="275"/>
    </location>
</feature>
<dbReference type="InterPro" id="IPR016024">
    <property type="entry name" value="ARM-type_fold"/>
</dbReference>
<dbReference type="Gene3D" id="2.130.10.10">
    <property type="entry name" value="YVTN repeat-like/Quinoprotein amine dehydrogenase"/>
    <property type="match status" value="1"/>
</dbReference>
<evidence type="ECO:0000256" key="5">
    <source>
        <dbReference type="ARBA" id="ARBA00023242"/>
    </source>
</evidence>
<dbReference type="PANTHER" id="PTHR13129:SF4">
    <property type="entry name" value="DDB1- AND CUL4-ASSOCIATED FACTOR 1"/>
    <property type="match status" value="1"/>
</dbReference>
<dbReference type="Proteomes" id="UP001176961">
    <property type="component" value="Unassembled WGS sequence"/>
</dbReference>
<dbReference type="SUPFAM" id="SSF50969">
    <property type="entry name" value="YVTN repeat-like/Quinoprotein amine dehydrogenase"/>
    <property type="match status" value="1"/>
</dbReference>
<evidence type="ECO:0008006" key="9">
    <source>
        <dbReference type="Google" id="ProtNLM"/>
    </source>
</evidence>
<evidence type="ECO:0000256" key="4">
    <source>
        <dbReference type="ARBA" id="ARBA00022786"/>
    </source>
</evidence>
<dbReference type="SMART" id="SM00667">
    <property type="entry name" value="LisH"/>
    <property type="match status" value="1"/>
</dbReference>
<evidence type="ECO:0000313" key="7">
    <source>
        <dbReference type="EMBL" id="CAJ0602556.1"/>
    </source>
</evidence>
<evidence type="ECO:0000256" key="2">
    <source>
        <dbReference type="ARBA" id="ARBA00004906"/>
    </source>
</evidence>
<feature type="compositionally biased region" description="Acidic residues" evidence="6">
    <location>
        <begin position="1469"/>
        <end position="1492"/>
    </location>
</feature>
<evidence type="ECO:0000256" key="6">
    <source>
        <dbReference type="SAM" id="MobiDB-lite"/>
    </source>
</evidence>
<comment type="caution">
    <text evidence="7">The sequence shown here is derived from an EMBL/GenBank/DDBJ whole genome shotgun (WGS) entry which is preliminary data.</text>
</comment>
<dbReference type="InterPro" id="IPR015943">
    <property type="entry name" value="WD40/YVTN_repeat-like_dom_sf"/>
</dbReference>
<accession>A0AA36M8N8</accession>
<keyword evidence="8" id="KW-1185">Reference proteome</keyword>
<comment type="pathway">
    <text evidence="2">Protein modification; protein ubiquitination.</text>
</comment>
<dbReference type="EMBL" id="CATQJL010000305">
    <property type="protein sequence ID" value="CAJ0602556.1"/>
    <property type="molecule type" value="Genomic_DNA"/>
</dbReference>
<feature type="compositionally biased region" description="Basic and acidic residues" evidence="6">
    <location>
        <begin position="1565"/>
        <end position="1589"/>
    </location>
</feature>
<sequence>MNDVRFDPDDYQFRPRTTAALEPTFHEVLDSPSIENMRAILKTWDDTHRAEGFDPLPTLTSIAEIIEQAVDDFLKLDPDPLDDRHPARTHPHAEFGNLLKLLFRNDDFMNKLVISYLLGRDKAELSAAAARLLLDCVPGLDAAVVFAEPSDFVPQLYIWAKDSSNESLRAYSFGLLASALEVQGNAHKYRLNNIDLLPVALRRLGELKARMFEERTLAEQQGTSAKEGEHCNGSKDEEHRNGSPGPFSNVNGLDMEETSSDGQAGGSSSNENTRMSGKRTGDVAALTAARPKGLAPSLRVQAPAPPSKVSPDGSPPPKKKKKLAKNERKTPVEIAKVPSFASLHNFENSNSTWNVMQPYVIGTHKVYPLSTTMYQRLILQYLIPTGEYQDLLNLAIDGHALDLILEYVDLEKINDIRLTFDALRYLTSLLVHRKFALEFIARGGVAALVRVPRASMASAASVTALYYLSYNEEVMEKVCQLNDKVLDDVVDYALWCLEHSYESGMGSAAMFFTHGFFYKPILERFDQRDGLRRLYNYISTLTLLQEANKDKVDLTEEQHLTSSQAIRNACTAFKNYLSSHLFLKLEQIRRTVGNRILLAGCNYPSGLHNNHPSYKSMYLDDDSIRDGVWLLTTALRASSSGWKPVDDARKLGLIRTLFGVMILTHELGHTGRFETALNALKTLWLCSCLPKVQLEFCESMRLPNGNDSDGIQILMEIIGSVILNDSDIKIAALNVLINCISVPEEMCKSRNESSDKKEKDKDGRRSRSAFSNLQTKEHCEKIWAATRKYNGINILLTAIRVNSPIADADQTRALACRALREFSKWEPIRQILSKLPFITGNELQGLMRQPVMLEKRSEHLKFCEEARKLIETVTQRPMMDQLANPKDLTEDRLWKSHVIANTRVSYNEKELLQLIHDHLVRKGLHATASQLVTEAELPDVPASRAPTTPARLPPMPRNHSLAISQLQPRSLTLPGASGLTTTATSSESSVTVNSISRRYGGNSTFQRDQTFAEPSPGRVRKIKSTNPFPQRLQLRSAATYGNRVGTLERPGLRPYRGLDDIVTEYFRVQHSKCSHPVTTCPPFSLFYPHRCPEPRTTGSVPLNIVNRFSTKDTLPYSTRALVHSKDESYVFSRFRPSRTISEHDEMYTSCAFSIDDEHLIVGMFTGDVHWINMESGAEESHTLCHSSGITSIVPSQDGNFLLTSSAYISPLSALWRLGDQQEHAFDLPEEYFVQFTNLSSEKIIGTCDVTGSLYDTETGRLLRKFRRDSVPTGYTHNRASFSPCDTMVLNDGVLYDVRGPVVHMFDQLNTTGCSVFHPQGNEIIINTEVWDTRTFRLLHLVPGLEHCKLVFNSSGNIVYAAMYSDCADVFRNTYCASFRTFDTSDYSVIATVDTKRLLLDIASDHSDRYVAVVERTGEGEVEYMLNNEETVVRAYEVGKRRDAEDDDVDEVEDEEGSESAQDTDSMGEALDDADEDEDESEDDDDDDDDENGVFEAIGRLEAGTDSESSDSSSENGSWETASNQDENHENGEEDGAEREDEHMNSADHSENGSGDEEQFQVFMRSPREEHPTKENVEAALGKNERKFTC</sequence>
<feature type="compositionally biased region" description="Basic and acidic residues" evidence="6">
    <location>
        <begin position="750"/>
        <end position="765"/>
    </location>
</feature>
<reference evidence="7" key="1">
    <citation type="submission" date="2023-07" db="EMBL/GenBank/DDBJ databases">
        <authorList>
            <consortium name="CYATHOMIX"/>
        </authorList>
    </citation>
    <scope>NUCLEOTIDE SEQUENCE</scope>
    <source>
        <strain evidence="7">N/A</strain>
    </source>
</reference>
<evidence type="ECO:0000313" key="8">
    <source>
        <dbReference type="Proteomes" id="UP001176961"/>
    </source>
</evidence>
<dbReference type="PANTHER" id="PTHR13129">
    <property type="entry name" value="VPRBP PROTEIN-RELATED"/>
    <property type="match status" value="1"/>
</dbReference>
<dbReference type="InterPro" id="IPR011989">
    <property type="entry name" value="ARM-like"/>
</dbReference>
<name>A0AA36M8N8_CYLNA</name>
<feature type="compositionally biased region" description="Basic and acidic residues" evidence="6">
    <location>
        <begin position="1539"/>
        <end position="1550"/>
    </location>
</feature>
<feature type="region of interest" description="Disordered" evidence="6">
    <location>
        <begin position="750"/>
        <end position="769"/>
    </location>
</feature>
<feature type="compositionally biased region" description="Polar residues" evidence="6">
    <location>
        <begin position="1515"/>
        <end position="1524"/>
    </location>
</feature>
<organism evidence="7 8">
    <name type="scientific">Cylicocyclus nassatus</name>
    <name type="common">Nematode worm</name>
    <dbReference type="NCBI Taxonomy" id="53992"/>
    <lineage>
        <taxon>Eukaryota</taxon>
        <taxon>Metazoa</taxon>
        <taxon>Ecdysozoa</taxon>
        <taxon>Nematoda</taxon>
        <taxon>Chromadorea</taxon>
        <taxon>Rhabditida</taxon>
        <taxon>Rhabditina</taxon>
        <taxon>Rhabditomorpha</taxon>
        <taxon>Strongyloidea</taxon>
        <taxon>Strongylidae</taxon>
        <taxon>Cylicocyclus</taxon>
    </lineage>
</organism>
<comment type="subcellular location">
    <subcellularLocation>
        <location evidence="1">Nucleus</location>
    </subcellularLocation>
</comment>